<evidence type="ECO:0000256" key="1">
    <source>
        <dbReference type="SAM" id="Phobius"/>
    </source>
</evidence>
<dbReference type="InterPro" id="IPR007890">
    <property type="entry name" value="CHASE2"/>
</dbReference>
<dbReference type="PANTHER" id="PTHR43081">
    <property type="entry name" value="ADENYLATE CYCLASE, TERMINAL-DIFFERENTIATION SPECIFIC-RELATED"/>
    <property type="match status" value="1"/>
</dbReference>
<comment type="caution">
    <text evidence="3">The sequence shown here is derived from an EMBL/GenBank/DDBJ whole genome shotgun (WGS) entry which is preliminary data.</text>
</comment>
<protein>
    <submittedName>
        <fullName evidence="3">Adenylate cyclase</fullName>
    </submittedName>
</protein>
<sequence length="619" mass="64503">MQGRRLLVTIALLLSALWGGLLGYMHLSGSMSFLDRLEASITDVRSTVIGAKEPPPVTSIVAIDDQTAVDNGYPLNRATLARVVAAVSAFKPKVIALDLLLVDPGPEEGDAALAVALHQSPSVIAAAGVFPKDTQAVDHDANDPLAAIPAASQMLLPLSRFSDVAAIGVVNVATDESGTPRFIPLISRGGARVDASFPLRVASLALGINPAFSPGGLALGDRHLPTDNGQRLPITFYGPRGTIPTFSAADVLAGNLPAKAIEDKIVVIGSTVTGGGDVFPTPFDPVLPGVEVMATAATHLIAGDGIIRDRNVRLLDSLIAVGLPVLLISLLAWRRSAIGYAIIASAALAWAALNVVAFAHGYWFSAALPIAAALPPVLLFGAAEIWMDRRQAAHFAAQSDLLQRIEAPGLGEWLARDPNFLAKPVRQDAAVVFIDLSGFTGLSEAIGATNVREVLSDFFELVDEEARSHGGAVTSFMGDGAMILFGLPQPADDDAARAAACAVRLCGRMRPWLAIHPALSGRKTGFKVGAHCGPVVASRLGTGSRQQITATGDTVNVASRLMEVAAERGVELALSAALMKAAGADSAPLRAGRLEGPAKARIRGRSEGIDVWLWQGHPL</sequence>
<proteinExistence type="predicted"/>
<dbReference type="Gene3D" id="3.30.70.1230">
    <property type="entry name" value="Nucleotide cyclase"/>
    <property type="match status" value="1"/>
</dbReference>
<dbReference type="Pfam" id="PF00211">
    <property type="entry name" value="Guanylate_cyc"/>
    <property type="match status" value="1"/>
</dbReference>
<dbReference type="RefSeq" id="WP_062370913.1">
    <property type="nucleotide sequence ID" value="NZ_LNCD01000082.1"/>
</dbReference>
<evidence type="ECO:0000313" key="4">
    <source>
        <dbReference type="Proteomes" id="UP000068164"/>
    </source>
</evidence>
<feature type="transmembrane region" description="Helical" evidence="1">
    <location>
        <begin position="340"/>
        <end position="360"/>
    </location>
</feature>
<organism evidence="3 4">
    <name type="scientific">Rhizobium altiplani</name>
    <dbReference type="NCBI Taxonomy" id="1864509"/>
    <lineage>
        <taxon>Bacteria</taxon>
        <taxon>Pseudomonadati</taxon>
        <taxon>Pseudomonadota</taxon>
        <taxon>Alphaproteobacteria</taxon>
        <taxon>Hyphomicrobiales</taxon>
        <taxon>Rhizobiaceae</taxon>
        <taxon>Rhizobium/Agrobacterium group</taxon>
        <taxon>Rhizobium</taxon>
    </lineage>
</organism>
<accession>A0A120FKT0</accession>
<name>A0A120FKT0_9HYPH</name>
<dbReference type="SUPFAM" id="SSF55073">
    <property type="entry name" value="Nucleotide cyclase"/>
    <property type="match status" value="1"/>
</dbReference>
<dbReference type="SMART" id="SM01080">
    <property type="entry name" value="CHASE2"/>
    <property type="match status" value="1"/>
</dbReference>
<dbReference type="AlphaFoldDB" id="A0A120FKT0"/>
<evidence type="ECO:0000259" key="2">
    <source>
        <dbReference type="PROSITE" id="PS50125"/>
    </source>
</evidence>
<feature type="domain" description="Guanylate cyclase" evidence="2">
    <location>
        <begin position="430"/>
        <end position="562"/>
    </location>
</feature>
<dbReference type="OrthoDB" id="341967at2"/>
<gene>
    <name evidence="3" type="ORF">AS026_07310</name>
</gene>
<keyword evidence="1" id="KW-1133">Transmembrane helix</keyword>
<dbReference type="EMBL" id="LNCD01000082">
    <property type="protein sequence ID" value="KWV51124.1"/>
    <property type="molecule type" value="Genomic_DNA"/>
</dbReference>
<dbReference type="InterPro" id="IPR050697">
    <property type="entry name" value="Adenylyl/Guanylyl_Cyclase_3/4"/>
</dbReference>
<dbReference type="GO" id="GO:0035556">
    <property type="term" value="P:intracellular signal transduction"/>
    <property type="evidence" value="ECO:0007669"/>
    <property type="project" value="InterPro"/>
</dbReference>
<evidence type="ECO:0000313" key="3">
    <source>
        <dbReference type="EMBL" id="KWV51124.1"/>
    </source>
</evidence>
<dbReference type="PROSITE" id="PS50125">
    <property type="entry name" value="GUANYLATE_CYCLASE_2"/>
    <property type="match status" value="1"/>
</dbReference>
<dbReference type="Pfam" id="PF05226">
    <property type="entry name" value="CHASE2"/>
    <property type="match status" value="1"/>
</dbReference>
<reference evidence="3 4" key="1">
    <citation type="submission" date="2015-11" db="EMBL/GenBank/DDBJ databases">
        <title>Draft Genome Sequence of the Strain BR 10423 (Rhizobium sp.) isolated from nodules of Mimosa pudica.</title>
        <authorList>
            <person name="Barauna A.C."/>
            <person name="Zilli J.E."/>
            <person name="Simoes-Araujo J.L."/>
            <person name="Reis V.M."/>
            <person name="James E.K."/>
            <person name="Reis F.B.Jr."/>
            <person name="Rouws L.F."/>
            <person name="Passos S.R."/>
            <person name="Gois S.R."/>
        </authorList>
    </citation>
    <scope>NUCLEOTIDE SEQUENCE [LARGE SCALE GENOMIC DNA]</scope>
    <source>
        <strain evidence="3 4">BR10423</strain>
    </source>
</reference>
<keyword evidence="1" id="KW-0812">Transmembrane</keyword>
<feature type="transmembrane region" description="Helical" evidence="1">
    <location>
        <begin position="314"/>
        <end position="333"/>
    </location>
</feature>
<keyword evidence="1" id="KW-0472">Membrane</keyword>
<dbReference type="InterPro" id="IPR001054">
    <property type="entry name" value="A/G_cyclase"/>
</dbReference>
<dbReference type="Proteomes" id="UP000068164">
    <property type="component" value="Unassembled WGS sequence"/>
</dbReference>
<dbReference type="GO" id="GO:0004016">
    <property type="term" value="F:adenylate cyclase activity"/>
    <property type="evidence" value="ECO:0007669"/>
    <property type="project" value="UniProtKB-ARBA"/>
</dbReference>
<dbReference type="GO" id="GO:0006171">
    <property type="term" value="P:cAMP biosynthetic process"/>
    <property type="evidence" value="ECO:0007669"/>
    <property type="project" value="TreeGrafter"/>
</dbReference>
<dbReference type="InterPro" id="IPR029787">
    <property type="entry name" value="Nucleotide_cyclase"/>
</dbReference>
<feature type="transmembrane region" description="Helical" evidence="1">
    <location>
        <begin position="366"/>
        <end position="386"/>
    </location>
</feature>
<dbReference type="CDD" id="cd07302">
    <property type="entry name" value="CHD"/>
    <property type="match status" value="1"/>
</dbReference>
<dbReference type="SMART" id="SM00044">
    <property type="entry name" value="CYCc"/>
    <property type="match status" value="1"/>
</dbReference>
<keyword evidence="4" id="KW-1185">Reference proteome</keyword>
<dbReference type="PANTHER" id="PTHR43081:SF20">
    <property type="entry name" value="TWO-COMPONENT RESPONSE REGULATOR"/>
    <property type="match status" value="1"/>
</dbReference>